<keyword evidence="4" id="KW-1185">Reference proteome</keyword>
<organism evidence="3 4">
    <name type="scientific">Piptocephalis cylindrospora</name>
    <dbReference type="NCBI Taxonomy" id="1907219"/>
    <lineage>
        <taxon>Eukaryota</taxon>
        <taxon>Fungi</taxon>
        <taxon>Fungi incertae sedis</taxon>
        <taxon>Zoopagomycota</taxon>
        <taxon>Zoopagomycotina</taxon>
        <taxon>Zoopagomycetes</taxon>
        <taxon>Zoopagales</taxon>
        <taxon>Piptocephalidaceae</taxon>
        <taxon>Piptocephalis</taxon>
    </lineage>
</organism>
<feature type="domain" description="R3H" evidence="2">
    <location>
        <begin position="1"/>
        <end position="58"/>
    </location>
</feature>
<accession>A0A4P9Y3M9</accession>
<evidence type="ECO:0000256" key="1">
    <source>
        <dbReference type="SAM" id="MobiDB-lite"/>
    </source>
</evidence>
<evidence type="ECO:0000259" key="2">
    <source>
        <dbReference type="PROSITE" id="PS51061"/>
    </source>
</evidence>
<gene>
    <name evidence="3" type="ORF">BJ684DRAFT_10350</name>
</gene>
<dbReference type="CDD" id="cd02325">
    <property type="entry name" value="R3H"/>
    <property type="match status" value="1"/>
</dbReference>
<dbReference type="Pfam" id="PF01424">
    <property type="entry name" value="R3H"/>
    <property type="match status" value="1"/>
</dbReference>
<dbReference type="PANTHER" id="PTHR14195">
    <property type="entry name" value="G PATCH DOMAIN CONTAINING PROTEIN 2"/>
    <property type="match status" value="1"/>
</dbReference>
<evidence type="ECO:0000313" key="3">
    <source>
        <dbReference type="EMBL" id="RKP13252.1"/>
    </source>
</evidence>
<dbReference type="AlphaFoldDB" id="A0A4P9Y3M9"/>
<dbReference type="PROSITE" id="PS51061">
    <property type="entry name" value="R3H"/>
    <property type="match status" value="1"/>
</dbReference>
<protein>
    <recommendedName>
        <fullName evidence="2">R3H domain-containing protein</fullName>
    </recommendedName>
</protein>
<dbReference type="SUPFAM" id="SSF82708">
    <property type="entry name" value="R3H domain"/>
    <property type="match status" value="1"/>
</dbReference>
<dbReference type="InterPro" id="IPR036867">
    <property type="entry name" value="R3H_dom_sf"/>
</dbReference>
<dbReference type="EMBL" id="KZ988069">
    <property type="protein sequence ID" value="RKP13252.1"/>
    <property type="molecule type" value="Genomic_DNA"/>
</dbReference>
<feature type="region of interest" description="Disordered" evidence="1">
    <location>
        <begin position="78"/>
        <end position="133"/>
    </location>
</feature>
<reference evidence="4" key="1">
    <citation type="journal article" date="2018" name="Nat. Microbiol.">
        <title>Leveraging single-cell genomics to expand the fungal tree of life.</title>
        <authorList>
            <person name="Ahrendt S.R."/>
            <person name="Quandt C.A."/>
            <person name="Ciobanu D."/>
            <person name="Clum A."/>
            <person name="Salamov A."/>
            <person name="Andreopoulos B."/>
            <person name="Cheng J.F."/>
            <person name="Woyke T."/>
            <person name="Pelin A."/>
            <person name="Henrissat B."/>
            <person name="Reynolds N.K."/>
            <person name="Benny G.L."/>
            <person name="Smith M.E."/>
            <person name="James T.Y."/>
            <person name="Grigoriev I.V."/>
        </authorList>
    </citation>
    <scope>NUCLEOTIDE SEQUENCE [LARGE SCALE GENOMIC DNA]</scope>
</reference>
<dbReference type="Gene3D" id="3.30.1370.50">
    <property type="entry name" value="R3H-like domain"/>
    <property type="match status" value="1"/>
</dbReference>
<dbReference type="GO" id="GO:0003676">
    <property type="term" value="F:nucleic acid binding"/>
    <property type="evidence" value="ECO:0007669"/>
    <property type="project" value="UniProtKB-UniRule"/>
</dbReference>
<dbReference type="InterPro" id="IPR051189">
    <property type="entry name" value="Splicing_assoc_domain"/>
</dbReference>
<name>A0A4P9Y3M9_9FUNG</name>
<proteinExistence type="predicted"/>
<sequence length="133" mass="15011">MERKIRQFVLDGTLHSIVLNPMPPNHRAIIHQLARAFSLKSKSQGKDNERHTVLTRTPDTQYRYFRIESCMRRVTRQNPKMLWHADGKRGGKNKGKGRGGSGSAPEKPLKVVGEDAPAVQSSNIGHRMLEKMG</sequence>
<dbReference type="OrthoDB" id="21470at2759"/>
<dbReference type="InterPro" id="IPR001374">
    <property type="entry name" value="R3H_dom"/>
</dbReference>
<evidence type="ECO:0000313" key="4">
    <source>
        <dbReference type="Proteomes" id="UP000267251"/>
    </source>
</evidence>
<dbReference type="Proteomes" id="UP000267251">
    <property type="component" value="Unassembled WGS sequence"/>
</dbReference>